<feature type="compositionally biased region" description="Basic and acidic residues" evidence="1">
    <location>
        <begin position="112"/>
        <end position="124"/>
    </location>
</feature>
<feature type="region of interest" description="Disordered" evidence="1">
    <location>
        <begin position="1"/>
        <end position="68"/>
    </location>
</feature>
<protein>
    <submittedName>
        <fullName evidence="2">Uncharacterized protein</fullName>
    </submittedName>
</protein>
<evidence type="ECO:0000313" key="3">
    <source>
        <dbReference type="Proteomes" id="UP000235023"/>
    </source>
</evidence>
<feature type="compositionally biased region" description="Polar residues" evidence="1">
    <location>
        <begin position="34"/>
        <end position="57"/>
    </location>
</feature>
<feature type="region of interest" description="Disordered" evidence="1">
    <location>
        <begin position="96"/>
        <end position="124"/>
    </location>
</feature>
<evidence type="ECO:0000313" key="2">
    <source>
        <dbReference type="EMBL" id="PLN74432.1"/>
    </source>
</evidence>
<sequence length="124" mass="13695">MNELLASRMSPIELPSPIHKSAKETRQSHDYKTSTKGNPIKTSLRHTTMPTIISTGEPSVGHGTARRGRIGPSAAVKLLLWRRVSALPGRLFPRRKTVDQGVRGLSPKRGNPHGEERESRILCV</sequence>
<name>A0A2J5HCJ1_9EURO</name>
<feature type="compositionally biased region" description="Basic and acidic residues" evidence="1">
    <location>
        <begin position="21"/>
        <end position="33"/>
    </location>
</feature>
<dbReference type="EMBL" id="KZ559722">
    <property type="protein sequence ID" value="PLN74432.1"/>
    <property type="molecule type" value="Genomic_DNA"/>
</dbReference>
<gene>
    <name evidence="2" type="ORF">BDW42DRAFT_182165</name>
</gene>
<dbReference type="Proteomes" id="UP000235023">
    <property type="component" value="Unassembled WGS sequence"/>
</dbReference>
<evidence type="ECO:0000256" key="1">
    <source>
        <dbReference type="SAM" id="MobiDB-lite"/>
    </source>
</evidence>
<organism evidence="2 3">
    <name type="scientific">Aspergillus taichungensis</name>
    <dbReference type="NCBI Taxonomy" id="482145"/>
    <lineage>
        <taxon>Eukaryota</taxon>
        <taxon>Fungi</taxon>
        <taxon>Dikarya</taxon>
        <taxon>Ascomycota</taxon>
        <taxon>Pezizomycotina</taxon>
        <taxon>Eurotiomycetes</taxon>
        <taxon>Eurotiomycetidae</taxon>
        <taxon>Eurotiales</taxon>
        <taxon>Aspergillaceae</taxon>
        <taxon>Aspergillus</taxon>
        <taxon>Aspergillus subgen. Circumdati</taxon>
    </lineage>
</organism>
<reference evidence="3" key="1">
    <citation type="submission" date="2017-12" db="EMBL/GenBank/DDBJ databases">
        <authorList>
            <consortium name="DOE Joint Genome Institute"/>
            <person name="Mondo S.J."/>
            <person name="Kjaerbolling I."/>
            <person name="Vesth T.C."/>
            <person name="Frisvad J.C."/>
            <person name="Nybo J.L."/>
            <person name="Theobald S."/>
            <person name="Kuo A."/>
            <person name="Bowyer P."/>
            <person name="Matsuda Y."/>
            <person name="Lyhne E.K."/>
            <person name="Kogle M.E."/>
            <person name="Clum A."/>
            <person name="Lipzen A."/>
            <person name="Salamov A."/>
            <person name="Ngan C.Y."/>
            <person name="Daum C."/>
            <person name="Chiniquy J."/>
            <person name="Barry K."/>
            <person name="LaButti K."/>
            <person name="Haridas S."/>
            <person name="Simmons B.A."/>
            <person name="Magnuson J.K."/>
            <person name="Mortensen U.H."/>
            <person name="Larsen T.O."/>
            <person name="Grigoriev I.V."/>
            <person name="Baker S.E."/>
            <person name="Andersen M.R."/>
            <person name="Nordberg H.P."/>
            <person name="Cantor M.N."/>
            <person name="Hua S.X."/>
        </authorList>
    </citation>
    <scope>NUCLEOTIDE SEQUENCE [LARGE SCALE GENOMIC DNA]</scope>
    <source>
        <strain evidence="3">IBT 19404</strain>
    </source>
</reference>
<keyword evidence="3" id="KW-1185">Reference proteome</keyword>
<dbReference type="OrthoDB" id="4387631at2759"/>
<dbReference type="AlphaFoldDB" id="A0A2J5HCJ1"/>
<accession>A0A2J5HCJ1</accession>
<proteinExistence type="predicted"/>